<gene>
    <name evidence="1" type="ORF">GCM10010307_08090</name>
</gene>
<keyword evidence="2" id="KW-1185">Reference proteome</keyword>
<evidence type="ECO:0000313" key="1">
    <source>
        <dbReference type="EMBL" id="GAA2623040.1"/>
    </source>
</evidence>
<protein>
    <submittedName>
        <fullName evidence="1">Uncharacterized protein</fullName>
    </submittedName>
</protein>
<name>A0ABP6CTH7_9ACTN</name>
<evidence type="ECO:0000313" key="2">
    <source>
        <dbReference type="Proteomes" id="UP001500151"/>
    </source>
</evidence>
<proteinExistence type="predicted"/>
<dbReference type="Proteomes" id="UP001500151">
    <property type="component" value="Unassembled WGS sequence"/>
</dbReference>
<reference evidence="2" key="1">
    <citation type="journal article" date="2019" name="Int. J. Syst. Evol. Microbiol.">
        <title>The Global Catalogue of Microorganisms (GCM) 10K type strain sequencing project: providing services to taxonomists for standard genome sequencing and annotation.</title>
        <authorList>
            <consortium name="The Broad Institute Genomics Platform"/>
            <consortium name="The Broad Institute Genome Sequencing Center for Infectious Disease"/>
            <person name="Wu L."/>
            <person name="Ma J."/>
        </authorList>
    </citation>
    <scope>NUCLEOTIDE SEQUENCE [LARGE SCALE GENOMIC DNA]</scope>
    <source>
        <strain evidence="2">JCM 4524</strain>
    </source>
</reference>
<organism evidence="1 2">
    <name type="scientific">Streptomyces vastus</name>
    <dbReference type="NCBI Taxonomy" id="285451"/>
    <lineage>
        <taxon>Bacteria</taxon>
        <taxon>Bacillati</taxon>
        <taxon>Actinomycetota</taxon>
        <taxon>Actinomycetes</taxon>
        <taxon>Kitasatosporales</taxon>
        <taxon>Streptomycetaceae</taxon>
        <taxon>Streptomyces</taxon>
    </lineage>
</organism>
<dbReference type="EMBL" id="BAAASJ010000009">
    <property type="protein sequence ID" value="GAA2623040.1"/>
    <property type="molecule type" value="Genomic_DNA"/>
</dbReference>
<sequence length="100" mass="11543">MPTSAKTPDQRSDRYFGTSKWPHAYETSVALVAPQRHPPAIVKLGENVWEEFTPFLRFDTEIRRIVRTTNAIWVLYSYHCLGSCSPQAVYEAVRPDSERD</sequence>
<comment type="caution">
    <text evidence="1">The sequence shown here is derived from an EMBL/GenBank/DDBJ whole genome shotgun (WGS) entry which is preliminary data.</text>
</comment>
<accession>A0ABP6CTH7</accession>